<dbReference type="PANTHER" id="PTHR45080:SF8">
    <property type="entry name" value="IG-LIKE DOMAIN-CONTAINING PROTEIN"/>
    <property type="match status" value="1"/>
</dbReference>
<dbReference type="InterPro" id="IPR007110">
    <property type="entry name" value="Ig-like_dom"/>
</dbReference>
<evidence type="ECO:0000256" key="10">
    <source>
        <dbReference type="ARBA" id="ARBA00047899"/>
    </source>
</evidence>
<dbReference type="SMART" id="SM00248">
    <property type="entry name" value="ANK"/>
    <property type="match status" value="3"/>
</dbReference>
<evidence type="ECO:0000313" key="15">
    <source>
        <dbReference type="EMBL" id="CAC5364815.1"/>
    </source>
</evidence>
<feature type="domain" description="Roc" evidence="14">
    <location>
        <begin position="155"/>
        <end position="513"/>
    </location>
</feature>
<feature type="domain" description="Ig-like" evidence="13">
    <location>
        <begin position="860"/>
        <end position="953"/>
    </location>
</feature>
<evidence type="ECO:0000256" key="6">
    <source>
        <dbReference type="ARBA" id="ARBA00022741"/>
    </source>
</evidence>
<evidence type="ECO:0000256" key="5">
    <source>
        <dbReference type="ARBA" id="ARBA00022737"/>
    </source>
</evidence>
<dbReference type="SMART" id="SM00408">
    <property type="entry name" value="IGc2"/>
    <property type="match status" value="2"/>
</dbReference>
<dbReference type="InterPro" id="IPR013783">
    <property type="entry name" value="Ig-like_fold"/>
</dbReference>
<keyword evidence="5" id="KW-0677">Repeat</keyword>
<dbReference type="Pfam" id="PF12796">
    <property type="entry name" value="Ank_2"/>
    <property type="match status" value="1"/>
</dbReference>
<keyword evidence="7" id="KW-0418">Kinase</keyword>
<feature type="repeat" description="ANK" evidence="12">
    <location>
        <begin position="71"/>
        <end position="103"/>
    </location>
</feature>
<dbReference type="InterPro" id="IPR003599">
    <property type="entry name" value="Ig_sub"/>
</dbReference>
<dbReference type="PROSITE" id="PS50297">
    <property type="entry name" value="ANK_REP_REGION"/>
    <property type="match status" value="2"/>
</dbReference>
<dbReference type="InterPro" id="IPR036179">
    <property type="entry name" value="Ig-like_dom_sf"/>
</dbReference>
<evidence type="ECO:0000256" key="12">
    <source>
        <dbReference type="PROSITE-ProRule" id="PRU00023"/>
    </source>
</evidence>
<reference evidence="15 16" key="1">
    <citation type="submission" date="2020-06" db="EMBL/GenBank/DDBJ databases">
        <authorList>
            <person name="Li R."/>
            <person name="Bekaert M."/>
        </authorList>
    </citation>
    <scope>NUCLEOTIDE SEQUENCE [LARGE SCALE GENOMIC DNA]</scope>
    <source>
        <strain evidence="16">wild</strain>
    </source>
</reference>
<dbReference type="GO" id="GO:0007156">
    <property type="term" value="P:homophilic cell adhesion via plasma membrane adhesion molecules"/>
    <property type="evidence" value="ECO:0007669"/>
    <property type="project" value="TreeGrafter"/>
</dbReference>
<evidence type="ECO:0000256" key="11">
    <source>
        <dbReference type="ARBA" id="ARBA00048679"/>
    </source>
</evidence>
<dbReference type="Gene3D" id="1.10.10.10">
    <property type="entry name" value="Winged helix-like DNA-binding domain superfamily/Winged helix DNA-binding domain"/>
    <property type="match status" value="1"/>
</dbReference>
<dbReference type="PROSITE" id="PS51424">
    <property type="entry name" value="ROC"/>
    <property type="match status" value="1"/>
</dbReference>
<dbReference type="EMBL" id="CACVKT020001076">
    <property type="protein sequence ID" value="CAC5364815.1"/>
    <property type="molecule type" value="Genomic_DNA"/>
</dbReference>
<comment type="cofactor">
    <cofactor evidence="1">
        <name>Mg(2+)</name>
        <dbReference type="ChEBI" id="CHEBI:18420"/>
    </cofactor>
</comment>
<protein>
    <recommendedName>
        <fullName evidence="2">non-specific serine/threonine protein kinase</fullName>
        <ecNumber evidence="2">2.7.11.1</ecNumber>
    </recommendedName>
</protein>
<dbReference type="GO" id="GO:0050808">
    <property type="term" value="P:synapse organization"/>
    <property type="evidence" value="ECO:0007669"/>
    <property type="project" value="TreeGrafter"/>
</dbReference>
<dbReference type="SUPFAM" id="SSF48403">
    <property type="entry name" value="Ankyrin repeat"/>
    <property type="match status" value="1"/>
</dbReference>
<keyword evidence="8" id="KW-0067">ATP-binding</keyword>
<accession>A0A6J8AAJ6</accession>
<keyword evidence="3" id="KW-0808">Transferase</keyword>
<dbReference type="Pfam" id="PF16095">
    <property type="entry name" value="COR-A"/>
    <property type="match status" value="1"/>
</dbReference>
<dbReference type="GO" id="GO:0043025">
    <property type="term" value="C:neuronal cell body"/>
    <property type="evidence" value="ECO:0007669"/>
    <property type="project" value="TreeGrafter"/>
</dbReference>
<dbReference type="SUPFAM" id="SSF52540">
    <property type="entry name" value="P-loop containing nucleoside triphosphate hydrolases"/>
    <property type="match status" value="1"/>
</dbReference>
<evidence type="ECO:0000256" key="8">
    <source>
        <dbReference type="ARBA" id="ARBA00022840"/>
    </source>
</evidence>
<evidence type="ECO:0000256" key="2">
    <source>
        <dbReference type="ARBA" id="ARBA00012513"/>
    </source>
</evidence>
<dbReference type="Gene3D" id="3.90.1720.10">
    <property type="entry name" value="endopeptidase domain like (from Nostoc punctiforme)"/>
    <property type="match status" value="1"/>
</dbReference>
<keyword evidence="6" id="KW-0547">Nucleotide-binding</keyword>
<dbReference type="InterPro" id="IPR050958">
    <property type="entry name" value="Cell_Adh-Cytoskel_Orgn"/>
</dbReference>
<proteinExistence type="predicted"/>
<dbReference type="GO" id="GO:0005524">
    <property type="term" value="F:ATP binding"/>
    <property type="evidence" value="ECO:0007669"/>
    <property type="project" value="UniProtKB-KW"/>
</dbReference>
<gene>
    <name evidence="15" type="ORF">MCOR_5729</name>
</gene>
<dbReference type="SMART" id="SM00409">
    <property type="entry name" value="IG"/>
    <property type="match status" value="2"/>
</dbReference>
<evidence type="ECO:0000313" key="16">
    <source>
        <dbReference type="Proteomes" id="UP000507470"/>
    </source>
</evidence>
<dbReference type="InterPro" id="IPR007053">
    <property type="entry name" value="LRAT_dom"/>
</dbReference>
<dbReference type="PROSITE" id="PS50088">
    <property type="entry name" value="ANK_REPEAT"/>
    <property type="match status" value="2"/>
</dbReference>
<dbReference type="Pfam" id="PF04970">
    <property type="entry name" value="LRAT"/>
    <property type="match status" value="1"/>
</dbReference>
<evidence type="ECO:0000259" key="14">
    <source>
        <dbReference type="PROSITE" id="PS51424"/>
    </source>
</evidence>
<dbReference type="Gene3D" id="3.40.50.300">
    <property type="entry name" value="P-loop containing nucleotide triphosphate hydrolases"/>
    <property type="match status" value="2"/>
</dbReference>
<dbReference type="Gene3D" id="1.25.40.20">
    <property type="entry name" value="Ankyrin repeat-containing domain"/>
    <property type="match status" value="1"/>
</dbReference>
<dbReference type="PROSITE" id="PS50835">
    <property type="entry name" value="IG_LIKE"/>
    <property type="match status" value="2"/>
</dbReference>
<dbReference type="GO" id="GO:0008046">
    <property type="term" value="F:axon guidance receptor activity"/>
    <property type="evidence" value="ECO:0007669"/>
    <property type="project" value="TreeGrafter"/>
</dbReference>
<organism evidence="15 16">
    <name type="scientific">Mytilus coruscus</name>
    <name type="common">Sea mussel</name>
    <dbReference type="NCBI Taxonomy" id="42192"/>
    <lineage>
        <taxon>Eukaryota</taxon>
        <taxon>Metazoa</taxon>
        <taxon>Spiralia</taxon>
        <taxon>Lophotrochozoa</taxon>
        <taxon>Mollusca</taxon>
        <taxon>Bivalvia</taxon>
        <taxon>Autobranchia</taxon>
        <taxon>Pteriomorphia</taxon>
        <taxon>Mytilida</taxon>
        <taxon>Mytiloidea</taxon>
        <taxon>Mytilidae</taxon>
        <taxon>Mytilinae</taxon>
        <taxon>Mytilus</taxon>
    </lineage>
</organism>
<dbReference type="GO" id="GO:0005886">
    <property type="term" value="C:plasma membrane"/>
    <property type="evidence" value="ECO:0007669"/>
    <property type="project" value="TreeGrafter"/>
</dbReference>
<dbReference type="AlphaFoldDB" id="A0A6J8AAJ6"/>
<dbReference type="InterPro" id="IPR027417">
    <property type="entry name" value="P-loop_NTPase"/>
</dbReference>
<evidence type="ECO:0000256" key="3">
    <source>
        <dbReference type="ARBA" id="ARBA00022679"/>
    </source>
</evidence>
<keyword evidence="4" id="KW-0732">Signal</keyword>
<dbReference type="InterPro" id="IPR002110">
    <property type="entry name" value="Ankyrin_rpt"/>
</dbReference>
<feature type="domain" description="Ig-like" evidence="13">
    <location>
        <begin position="961"/>
        <end position="1056"/>
    </location>
</feature>
<evidence type="ECO:0000256" key="4">
    <source>
        <dbReference type="ARBA" id="ARBA00022729"/>
    </source>
</evidence>
<dbReference type="InterPro" id="IPR036770">
    <property type="entry name" value="Ankyrin_rpt-contain_sf"/>
</dbReference>
<dbReference type="InterPro" id="IPR020859">
    <property type="entry name" value="ROC"/>
</dbReference>
<evidence type="ECO:0000256" key="9">
    <source>
        <dbReference type="ARBA" id="ARBA00023157"/>
    </source>
</evidence>
<comment type="catalytic activity">
    <reaction evidence="10">
        <text>L-threonyl-[protein] + ATP = O-phospho-L-threonyl-[protein] + ADP + H(+)</text>
        <dbReference type="Rhea" id="RHEA:46608"/>
        <dbReference type="Rhea" id="RHEA-COMP:11060"/>
        <dbReference type="Rhea" id="RHEA-COMP:11605"/>
        <dbReference type="ChEBI" id="CHEBI:15378"/>
        <dbReference type="ChEBI" id="CHEBI:30013"/>
        <dbReference type="ChEBI" id="CHEBI:30616"/>
        <dbReference type="ChEBI" id="CHEBI:61977"/>
        <dbReference type="ChEBI" id="CHEBI:456216"/>
        <dbReference type="EC" id="2.7.11.1"/>
    </reaction>
</comment>
<dbReference type="Pfam" id="PF13927">
    <property type="entry name" value="Ig_3"/>
    <property type="match status" value="2"/>
</dbReference>
<dbReference type="InterPro" id="IPR036388">
    <property type="entry name" value="WH-like_DNA-bd_sf"/>
</dbReference>
<evidence type="ECO:0000256" key="1">
    <source>
        <dbReference type="ARBA" id="ARBA00001946"/>
    </source>
</evidence>
<dbReference type="InterPro" id="IPR032171">
    <property type="entry name" value="COR-A"/>
</dbReference>
<keyword evidence="16" id="KW-1185">Reference proteome</keyword>
<keyword evidence="9" id="KW-1015">Disulfide bond</keyword>
<keyword evidence="12" id="KW-0040">ANK repeat</keyword>
<dbReference type="EC" id="2.7.11.1" evidence="2"/>
<evidence type="ECO:0000259" key="13">
    <source>
        <dbReference type="PROSITE" id="PS50835"/>
    </source>
</evidence>
<dbReference type="GO" id="GO:0016301">
    <property type="term" value="F:kinase activity"/>
    <property type="evidence" value="ECO:0007669"/>
    <property type="project" value="UniProtKB-KW"/>
</dbReference>
<evidence type="ECO:0000256" key="7">
    <source>
        <dbReference type="ARBA" id="ARBA00022777"/>
    </source>
</evidence>
<sequence length="1271" mass="145964">MDPKLEAGLYSAVINGNAEEVKTLLDVGAAANATSYNNNWSPLHLAAFLNRTDIIEKLIKGKADVNLVDTDGDTALHLALLQNHLQAAEILKQHGASLQTQNIKGETPEDKGHDELKRRRRNAVYWGNSDLVPTEIEQMKDKESVPLYLKLLESGSEKKRDIRLVVVGRKGAGKTSLIKKLFGENGKAAKTNGIEIHRLRCKSETDDGIWTKLDRKKEELEINARLLKPYGQTLKKHEEESKKAMSSRFRENSLSLDEISNQTKIETKDSTMPTKKIDEEDILTINKDKEVNVDEHHLPAEADESVILNSDRVENSQLSETTDDIWLESRTVLRNKQAHKDIESMLNCRVNIDDNEDYASVFLWDFAGDEEFYHTHQTFLSPDAIYLVVTQMNIADTEDSQVMFRLWIDSIHCYCQMQQQKKTDNDTVNGINDDQLNPPIVVVGTFKDQVTAADEEQTENECNKILQTLAELVPKDALRHIRDKYTHFISNTEDDDTVFTLLRKEILQIARTMKAWNQDYPLKFIQLERLLREKRADLPILSFEEMKKIAATIAKPLNNEELLLFLKFHHEIREIVYFEDIPEYIILDTQWLADSFKCIVTADDFQRKRLQNRNDWIEFNQKGKLSYAVIEDIYTNLKLFSKHKTHILKVMEKFNIIIPCNKSVDSQKPCYYVPCMIKKELKEDIHEMFEITDDRKSLWLCFEFTFLPPHLMNHLVATLHRKYEFVEVFEELALFKNMVVFDLDETGLHKLLVTTYATLIQIQIWKSGEGQGSYVHIANYVAQELSNIVNMRFKLTNVTFEKKLKCSTATYDSIVGLTRLFGEGKTYHCKTCNRTHNFNDDWSFPFQKQVIPLKKHKGKPTVTLITKDCSVQMKSKVILSCSVNANPTCDLITWTKKKDGQQAEIRDVMHTSSRYRGSNTENLTITGVDDSDSGEYICTARNIHGIGQSKPVVLKIDEEIPEVYVDQTEHDVKFKSAFTLSCTIRAHPKEQKIRWMKLKDDKEEMVCDTFKNSSKYRGSKTGNLTINDVEDNDAGKYICKAKNVQGTGRSKPITLTVIGGLQDIKKRIVSFELKPTKEDLIRLKKEIQMDVRKDLKIGREVAFGRYNVGNNYAYKHHGIVTSICEASETFEIVELTAKGTAGNFSVAISGRCLKPKIIKNSIHFKDNHLFYYDYSSCSFSEEIIKERAEMLVRIFDRSGIDYKLYEFNCEHFTSYCATGVAFSRQLSDVNEKATHALDDILVSYIDKRLNPDGSQLNNKTDGSKKNMCLVM</sequence>
<dbReference type="CDD" id="cd00096">
    <property type="entry name" value="Ig"/>
    <property type="match status" value="1"/>
</dbReference>
<dbReference type="PANTHER" id="PTHR45080">
    <property type="entry name" value="CONTACTIN 5"/>
    <property type="match status" value="1"/>
</dbReference>
<dbReference type="SUPFAM" id="SSF48726">
    <property type="entry name" value="Immunoglobulin"/>
    <property type="match status" value="2"/>
</dbReference>
<dbReference type="InterPro" id="IPR003598">
    <property type="entry name" value="Ig_sub2"/>
</dbReference>
<comment type="catalytic activity">
    <reaction evidence="11">
        <text>L-seryl-[protein] + ATP = O-phospho-L-seryl-[protein] + ADP + H(+)</text>
        <dbReference type="Rhea" id="RHEA:17989"/>
        <dbReference type="Rhea" id="RHEA-COMP:9863"/>
        <dbReference type="Rhea" id="RHEA-COMP:11604"/>
        <dbReference type="ChEBI" id="CHEBI:15378"/>
        <dbReference type="ChEBI" id="CHEBI:29999"/>
        <dbReference type="ChEBI" id="CHEBI:30616"/>
        <dbReference type="ChEBI" id="CHEBI:83421"/>
        <dbReference type="ChEBI" id="CHEBI:456216"/>
        <dbReference type="EC" id="2.7.11.1"/>
    </reaction>
</comment>
<dbReference type="OrthoDB" id="6158202at2759"/>
<name>A0A6J8AAJ6_MYTCO</name>
<dbReference type="Proteomes" id="UP000507470">
    <property type="component" value="Unassembled WGS sequence"/>
</dbReference>
<feature type="repeat" description="ANK" evidence="12">
    <location>
        <begin position="38"/>
        <end position="70"/>
    </location>
</feature>
<dbReference type="GO" id="GO:0030424">
    <property type="term" value="C:axon"/>
    <property type="evidence" value="ECO:0007669"/>
    <property type="project" value="TreeGrafter"/>
</dbReference>
<dbReference type="Gene3D" id="2.60.40.10">
    <property type="entry name" value="Immunoglobulins"/>
    <property type="match status" value="2"/>
</dbReference>
<dbReference type="Pfam" id="PF08477">
    <property type="entry name" value="Roc"/>
    <property type="match status" value="1"/>
</dbReference>